<dbReference type="EMBL" id="JALJOT010000002">
    <property type="protein sequence ID" value="KAK9917128.1"/>
    <property type="molecule type" value="Genomic_DNA"/>
</dbReference>
<dbReference type="PANTHER" id="PTHR11390:SF21">
    <property type="entry name" value="DNA TOPOISOMERASE 3-ALPHA"/>
    <property type="match status" value="1"/>
</dbReference>
<evidence type="ECO:0000256" key="6">
    <source>
        <dbReference type="ARBA" id="ARBA00022833"/>
    </source>
</evidence>
<feature type="region of interest" description="Disordered" evidence="12">
    <location>
        <begin position="872"/>
        <end position="904"/>
    </location>
</feature>
<dbReference type="InterPro" id="IPR001878">
    <property type="entry name" value="Znf_CCHC"/>
</dbReference>
<evidence type="ECO:0000256" key="8">
    <source>
        <dbReference type="ARBA" id="ARBA00023125"/>
    </source>
</evidence>
<feature type="region of interest" description="Disordered" evidence="12">
    <location>
        <begin position="743"/>
        <end position="825"/>
    </location>
</feature>
<evidence type="ECO:0000256" key="4">
    <source>
        <dbReference type="ARBA" id="ARBA00022723"/>
    </source>
</evidence>
<dbReference type="EC" id="5.6.2.1" evidence="3 11"/>
<reference evidence="17 18" key="1">
    <citation type="journal article" date="2024" name="Nat. Commun.">
        <title>Phylogenomics reveals the evolutionary origins of lichenization in chlorophyte algae.</title>
        <authorList>
            <person name="Puginier C."/>
            <person name="Libourel C."/>
            <person name="Otte J."/>
            <person name="Skaloud P."/>
            <person name="Haon M."/>
            <person name="Grisel S."/>
            <person name="Petersen M."/>
            <person name="Berrin J.G."/>
            <person name="Delaux P.M."/>
            <person name="Dal Grande F."/>
            <person name="Keller J."/>
        </authorList>
    </citation>
    <scope>NUCLEOTIDE SEQUENCE [LARGE SCALE GENOMIC DNA]</scope>
    <source>
        <strain evidence="17 18">SAG 216-7</strain>
    </source>
</reference>
<evidence type="ECO:0000256" key="11">
    <source>
        <dbReference type="RuleBase" id="RU362092"/>
    </source>
</evidence>
<dbReference type="PROSITE" id="PS50158">
    <property type="entry name" value="ZF_CCHC"/>
    <property type="match status" value="1"/>
</dbReference>
<evidence type="ECO:0000256" key="10">
    <source>
        <dbReference type="PROSITE-ProRule" id="PRU00047"/>
    </source>
</evidence>
<feature type="domain" description="Topo IA-type catalytic" evidence="16">
    <location>
        <begin position="168"/>
        <end position="603"/>
    </location>
</feature>
<dbReference type="InterPro" id="IPR003602">
    <property type="entry name" value="Topo_IA_DNA-bd_dom"/>
</dbReference>
<comment type="catalytic activity">
    <reaction evidence="1 11">
        <text>ATP-independent breakage of single-stranded DNA, followed by passage and rejoining.</text>
        <dbReference type="EC" id="5.6.2.1"/>
    </reaction>
</comment>
<evidence type="ECO:0000256" key="2">
    <source>
        <dbReference type="ARBA" id="ARBA00009446"/>
    </source>
</evidence>
<dbReference type="PROSITE" id="PS00396">
    <property type="entry name" value="TOPO_IA_1"/>
    <property type="match status" value="1"/>
</dbReference>
<dbReference type="Pfam" id="PF00098">
    <property type="entry name" value="zf-CCHC"/>
    <property type="match status" value="1"/>
</dbReference>
<dbReference type="Gene3D" id="2.70.20.10">
    <property type="entry name" value="Topoisomerase I, domain 3"/>
    <property type="match status" value="1"/>
</dbReference>
<dbReference type="Gene3D" id="1.10.290.10">
    <property type="entry name" value="Topoisomerase I, domain 4"/>
    <property type="match status" value="1"/>
</dbReference>
<evidence type="ECO:0000256" key="9">
    <source>
        <dbReference type="ARBA" id="ARBA00023235"/>
    </source>
</evidence>
<keyword evidence="18" id="KW-1185">Reference proteome</keyword>
<keyword evidence="4" id="KW-0479">Metal-binding</keyword>
<evidence type="ECO:0000259" key="15">
    <source>
        <dbReference type="PROSITE" id="PS51999"/>
    </source>
</evidence>
<comment type="caution">
    <text evidence="17">The sequence shown here is derived from an EMBL/GenBank/DDBJ whole genome shotgun (WGS) entry which is preliminary data.</text>
</comment>
<name>A0ABR2YYY2_9CHLO</name>
<dbReference type="InterPro" id="IPR013825">
    <property type="entry name" value="Topo_IA_cen_sub2"/>
</dbReference>
<feature type="compositionally biased region" description="Gly residues" evidence="12">
    <location>
        <begin position="882"/>
        <end position="903"/>
    </location>
</feature>
<dbReference type="InterPro" id="IPR023406">
    <property type="entry name" value="Topo_IA_AS"/>
</dbReference>
<dbReference type="Gene3D" id="4.10.60.10">
    <property type="entry name" value="Zinc finger, CCHC-type"/>
    <property type="match status" value="1"/>
</dbReference>
<dbReference type="SMART" id="SM00493">
    <property type="entry name" value="TOPRIM"/>
    <property type="match status" value="1"/>
</dbReference>
<evidence type="ECO:0000259" key="13">
    <source>
        <dbReference type="PROSITE" id="PS50158"/>
    </source>
</evidence>
<dbReference type="CDD" id="cd00186">
    <property type="entry name" value="TOP1Ac"/>
    <property type="match status" value="1"/>
</dbReference>
<dbReference type="InterPro" id="IPR003601">
    <property type="entry name" value="Topo_IA_2"/>
</dbReference>
<dbReference type="InterPro" id="IPR006171">
    <property type="entry name" value="TOPRIM_dom"/>
</dbReference>
<dbReference type="SMART" id="SM00436">
    <property type="entry name" value="TOP1Bc"/>
    <property type="match status" value="1"/>
</dbReference>
<evidence type="ECO:0000259" key="14">
    <source>
        <dbReference type="PROSITE" id="PS50880"/>
    </source>
</evidence>
<keyword evidence="9 11" id="KW-0413">Isomerase</keyword>
<dbReference type="InterPro" id="IPR036875">
    <property type="entry name" value="Znf_CCHC_sf"/>
</dbReference>
<dbReference type="InterPro" id="IPR000380">
    <property type="entry name" value="Topo_IA"/>
</dbReference>
<comment type="function">
    <text evidence="11">Introduces a single-strand break via transesterification at a target site in duplex DNA. Releases the supercoiling and torsional tension of DNA introduced during the DNA replication and transcription by transiently cleaving and rejoining one strand of the DNA duplex. The scissile phosphodiester is attacked by the catalytic tyrosine of the enzyme, resulting in the formation of a DNA-(5'-phosphotyrosyl)-enzyme intermediate and the expulsion of a 3'-OH DNA strand.</text>
</comment>
<dbReference type="Pfam" id="PF06839">
    <property type="entry name" value="Zn_ribbon_GRF"/>
    <property type="match status" value="1"/>
</dbReference>
<dbReference type="Pfam" id="PF01751">
    <property type="entry name" value="Toprim"/>
    <property type="match status" value="1"/>
</dbReference>
<evidence type="ECO:0000256" key="1">
    <source>
        <dbReference type="ARBA" id="ARBA00000213"/>
    </source>
</evidence>
<accession>A0ABR2YYY2</accession>
<proteinExistence type="inferred from homology"/>
<feature type="compositionally biased region" description="Gly residues" evidence="12">
    <location>
        <begin position="748"/>
        <end position="764"/>
    </location>
</feature>
<comment type="similarity">
    <text evidence="2 11">Belongs to the type IA topoisomerase family.</text>
</comment>
<dbReference type="InterPro" id="IPR023405">
    <property type="entry name" value="Topo_IA_core_domain"/>
</dbReference>
<evidence type="ECO:0000259" key="16">
    <source>
        <dbReference type="PROSITE" id="PS52039"/>
    </source>
</evidence>
<keyword evidence="5 10" id="KW-0863">Zinc-finger</keyword>
<keyword evidence="7 11" id="KW-0799">Topoisomerase</keyword>
<dbReference type="InterPro" id="IPR034144">
    <property type="entry name" value="TOPRIM_TopoIII"/>
</dbReference>
<dbReference type="PROSITE" id="PS52039">
    <property type="entry name" value="TOPO_IA_2"/>
    <property type="match status" value="1"/>
</dbReference>
<evidence type="ECO:0000313" key="17">
    <source>
        <dbReference type="EMBL" id="KAK9917128.1"/>
    </source>
</evidence>
<evidence type="ECO:0000256" key="5">
    <source>
        <dbReference type="ARBA" id="ARBA00022771"/>
    </source>
</evidence>
<sequence>MQRTLTVLNVAEKNSIAKQVSAALSNNSAARANSCSNYNPLFSFPYALSGTPCEMVFTSVAGHLMELDFPEPYKKWHSCSPLELYGAPVVKYVPQDKKAIERNLKEQARKCQWLILWLDCDREGENIAFEVIDVCKKANPRLVIKRAKFSALVKRELERSVHNLGLPDENLSKAVDARQEIDLRIGASFTRFQTLLLQEKFNWEEHGIHDERPVFSYGPCQFPTLGLLVQRQWEIQAHVAEPFWYIYAMYRAPEGQSCVLHWQRDRLYDHVIATILYETCVEAPTATVTKVDARQKLRYPPLPLATLSLQKEAITHLRLPGERMMKLAEELYQEGFISYPRTETDVFDPAYDLKALVREHLNDARWGQHAQRMDSGEMWAVPRGGGHDDHAHPPIHPTRWSAPDANQGWQPDKRRLYEFIVRSFLASCSKPAVGFETQVEVAIAAEAFRTTGLMVKERNWMEVFPWARWGGNDNLPVFSVNQTFMPTELLLKEGMTHAPPKLSERDLISAMERHGIGTDATVADHIQKQLDRGYAVKDAAQLFAPTPLGEALVASYHKMGLSNLWQPTLRGAIEHNITEVARGLRPKQAVLDEAVQHFRGDYIAAAGKQAMMMEEVGRFFGPRAGGGGPGEAAGALPPGEPIGACASCGLYLMLCKPAEETPFVACSGAPLCRQRVYFPRPTQTADISNQPCGTCQLDRGGLRKICFRLRRAAIPPGFDAEMVACVLCDQRFKDLCEACGTARPAGQRGRGGLGGAVAGRGQGRGAAPRGAARANGRGGQPGRGQRRQRDSDDEEERGRPRGRGRTAPRGRGGGRGSNARGPHMCPQHGQPCLVLISNSAGNPGRAYLRCAHPSEAQGCLDFAWEDEWNGQGGRTEARGRAGNMGHGPRGAGRQQHGGRGNAGGRLMNAATGLPLDANERSCFKCGQNGHFANVCPN</sequence>
<dbReference type="SMART" id="SM00343">
    <property type="entry name" value="ZnF_C2HC"/>
    <property type="match status" value="1"/>
</dbReference>
<dbReference type="InterPro" id="IPR010666">
    <property type="entry name" value="Znf_GRF"/>
</dbReference>
<dbReference type="CDD" id="cd03362">
    <property type="entry name" value="TOPRIM_TopoIA_TopoIII"/>
    <property type="match status" value="1"/>
</dbReference>
<dbReference type="PRINTS" id="PR00417">
    <property type="entry name" value="PRTPISMRASEI"/>
</dbReference>
<evidence type="ECO:0000256" key="3">
    <source>
        <dbReference type="ARBA" id="ARBA00012891"/>
    </source>
</evidence>
<dbReference type="Gene3D" id="1.10.460.10">
    <property type="entry name" value="Topoisomerase I, domain 2"/>
    <property type="match status" value="1"/>
</dbReference>
<dbReference type="Gene3D" id="3.40.50.140">
    <property type="match status" value="1"/>
</dbReference>
<feature type="domain" description="CCHC-type" evidence="13">
    <location>
        <begin position="922"/>
        <end position="937"/>
    </location>
</feature>
<feature type="compositionally biased region" description="Low complexity" evidence="12">
    <location>
        <begin position="765"/>
        <end position="775"/>
    </location>
</feature>
<dbReference type="InterPro" id="IPR013826">
    <property type="entry name" value="Topo_IA_cen_sub3"/>
</dbReference>
<protein>
    <recommendedName>
        <fullName evidence="3 11">DNA topoisomerase</fullName>
        <ecNumber evidence="3 11">5.6.2.1</ecNumber>
    </recommendedName>
</protein>
<dbReference type="InterPro" id="IPR013824">
    <property type="entry name" value="Topo_IA_cen_sub1"/>
</dbReference>
<organism evidence="17 18">
    <name type="scientific">Coccomyxa subellipsoidea</name>
    <dbReference type="NCBI Taxonomy" id="248742"/>
    <lineage>
        <taxon>Eukaryota</taxon>
        <taxon>Viridiplantae</taxon>
        <taxon>Chlorophyta</taxon>
        <taxon>core chlorophytes</taxon>
        <taxon>Trebouxiophyceae</taxon>
        <taxon>Trebouxiophyceae incertae sedis</taxon>
        <taxon>Coccomyxaceae</taxon>
        <taxon>Coccomyxa</taxon>
    </lineage>
</organism>
<gene>
    <name evidence="17" type="ORF">WJX75_001187</name>
</gene>
<dbReference type="PROSITE" id="PS50880">
    <property type="entry name" value="TOPRIM"/>
    <property type="match status" value="1"/>
</dbReference>
<dbReference type="Proteomes" id="UP001491310">
    <property type="component" value="Unassembled WGS sequence"/>
</dbReference>
<dbReference type="Pfam" id="PF01131">
    <property type="entry name" value="Topoisom_bac"/>
    <property type="match status" value="1"/>
</dbReference>
<keyword evidence="6" id="KW-0862">Zinc</keyword>
<feature type="domain" description="Toprim" evidence="14">
    <location>
        <begin position="6"/>
        <end position="150"/>
    </location>
</feature>
<dbReference type="PANTHER" id="PTHR11390">
    <property type="entry name" value="PROKARYOTIC DNA TOPOISOMERASE"/>
    <property type="match status" value="1"/>
</dbReference>
<dbReference type="SUPFAM" id="SSF56712">
    <property type="entry name" value="Prokaryotic type I DNA topoisomerase"/>
    <property type="match status" value="1"/>
</dbReference>
<keyword evidence="8 11" id="KW-0238">DNA-binding</keyword>
<evidence type="ECO:0000256" key="12">
    <source>
        <dbReference type="SAM" id="MobiDB-lite"/>
    </source>
</evidence>
<dbReference type="InterPro" id="IPR013497">
    <property type="entry name" value="Topo_IA_cen"/>
</dbReference>
<dbReference type="PROSITE" id="PS51999">
    <property type="entry name" value="ZF_GRF"/>
    <property type="match status" value="1"/>
</dbReference>
<evidence type="ECO:0000256" key="7">
    <source>
        <dbReference type="ARBA" id="ARBA00023029"/>
    </source>
</evidence>
<feature type="domain" description="GRF-type" evidence="15">
    <location>
        <begin position="825"/>
        <end position="868"/>
    </location>
</feature>
<dbReference type="SMART" id="SM00437">
    <property type="entry name" value="TOP1Ac"/>
    <property type="match status" value="1"/>
</dbReference>
<evidence type="ECO:0000313" key="18">
    <source>
        <dbReference type="Proteomes" id="UP001491310"/>
    </source>
</evidence>
<dbReference type="SUPFAM" id="SSF57756">
    <property type="entry name" value="Retrovirus zinc finger-like domains"/>
    <property type="match status" value="1"/>
</dbReference>